<gene>
    <name evidence="2" type="ORF">CCS41_05250</name>
</gene>
<evidence type="ECO:0000256" key="1">
    <source>
        <dbReference type="SAM" id="SignalP"/>
    </source>
</evidence>
<evidence type="ECO:0000313" key="2">
    <source>
        <dbReference type="EMBL" id="AWK14023.1"/>
    </source>
</evidence>
<sequence>MKSKYLFIFMIIALLTGCSSNIFNVFGTSDNLSTLTVRGCGADLKVTNRLTPVNLYPKMVECIDNSQYNNAVILFSLAGTYSYFDVNRAADSRTGNVHASLLANAMKSVGDENKRKMFGEELQRTLGDKARLAKICTQIQHIGMPDYSPDYINKNTSVANDVAGKDVDPQVNWQNALEGYLHCPG</sequence>
<protein>
    <recommendedName>
        <fullName evidence="4">Lipoprotein</fullName>
    </recommendedName>
</protein>
<proteinExistence type="predicted"/>
<feature type="signal peptide" evidence="1">
    <location>
        <begin position="1"/>
        <end position="24"/>
    </location>
</feature>
<evidence type="ECO:0008006" key="4">
    <source>
        <dbReference type="Google" id="ProtNLM"/>
    </source>
</evidence>
<dbReference type="KEGG" id="fsm:CCS41_05250"/>
<dbReference type="OrthoDB" id="9775724at2"/>
<reference evidence="2 3" key="1">
    <citation type="submission" date="2017-05" db="EMBL/GenBank/DDBJ databases">
        <title>Genome sequence of Candidatus Fukatsuia symbiotica and Candidatus Hamiltonella defensa from Acyrthosiphon pisum strain 5D.</title>
        <authorList>
            <person name="Patel V.A."/>
            <person name="Chevignon G."/>
            <person name="Russell J.A."/>
            <person name="Oliver K.M."/>
        </authorList>
    </citation>
    <scope>NUCLEOTIDE SEQUENCE [LARGE SCALE GENOMIC DNA]</scope>
    <source>
        <strain evidence="2 3">5D</strain>
    </source>
</reference>
<evidence type="ECO:0000313" key="3">
    <source>
        <dbReference type="Proteomes" id="UP000261875"/>
    </source>
</evidence>
<dbReference type="PROSITE" id="PS51257">
    <property type="entry name" value="PROKAR_LIPOPROTEIN"/>
    <property type="match status" value="1"/>
</dbReference>
<feature type="chain" id="PRO_5015971078" description="Lipoprotein" evidence="1">
    <location>
        <begin position="25"/>
        <end position="185"/>
    </location>
</feature>
<keyword evidence="1" id="KW-0732">Signal</keyword>
<dbReference type="Proteomes" id="UP000261875">
    <property type="component" value="Chromosome"/>
</dbReference>
<dbReference type="EMBL" id="CP021659">
    <property type="protein sequence ID" value="AWK14023.1"/>
    <property type="molecule type" value="Genomic_DNA"/>
</dbReference>
<accession>A0A2U8I4F9</accession>
<dbReference type="STRING" id="1878942.GCA_900128755_00805"/>
<dbReference type="AlphaFoldDB" id="A0A2U8I4F9"/>
<organism evidence="2 3">
    <name type="scientific">Candidatus Fukatsuia symbiotica</name>
    <dbReference type="NCBI Taxonomy" id="1878942"/>
    <lineage>
        <taxon>Bacteria</taxon>
        <taxon>Pseudomonadati</taxon>
        <taxon>Pseudomonadota</taxon>
        <taxon>Gammaproteobacteria</taxon>
        <taxon>Enterobacterales</taxon>
        <taxon>Yersiniaceae</taxon>
        <taxon>Candidatus Fukatsuia</taxon>
    </lineage>
</organism>
<keyword evidence="3" id="KW-1185">Reference proteome</keyword>
<name>A0A2U8I4F9_9GAMM</name>